<name>A0A3N0VLK4_9GAMM</name>
<feature type="transmembrane region" description="Helical" evidence="6">
    <location>
        <begin position="26"/>
        <end position="46"/>
    </location>
</feature>
<evidence type="ECO:0000256" key="5">
    <source>
        <dbReference type="ARBA" id="ARBA00023136"/>
    </source>
</evidence>
<keyword evidence="3 6" id="KW-0812">Transmembrane</keyword>
<feature type="domain" description="MacB-like periplasmic core" evidence="8">
    <location>
        <begin position="25"/>
        <end position="234"/>
    </location>
</feature>
<evidence type="ECO:0000256" key="4">
    <source>
        <dbReference type="ARBA" id="ARBA00022989"/>
    </source>
</evidence>
<dbReference type="InterPro" id="IPR025857">
    <property type="entry name" value="MacB_PCD"/>
</dbReference>
<dbReference type="GO" id="GO:0022857">
    <property type="term" value="F:transmembrane transporter activity"/>
    <property type="evidence" value="ECO:0007669"/>
    <property type="project" value="TreeGrafter"/>
</dbReference>
<sequence length="394" mass="42114">MSAPLGSGLSLAYVARNLIARKLTTLLTAAGMALVVFVFATVLMMAEGLRQTLGGTGSYNNLVIIRQGSQTEVQSTITREQANMVESLPGLASGAGGQARITREVLVLVNMPRKDGKGLANVVVRGTTPVGIEMRPQVKITAGSLFRPGSSEVVVGSAMARGKVGLKIGDRLSFGLREWTVVGVFDAGGSGFDSEIWGDSEQMMQAFRRQAYSSLVVGLRDAGSYALFDEALQRQPQLKLDTKREVQFYADQSENLANFISILGQTITIIFSLGAIIGAMITMYASVANRTREIGTLRALGFRRGNIVMAFLQEAMLLGLVAGVFGLIAAAFMQRVEISTTNVQTFSEVVFRLILTPGIVVEVLLFSVLMGVLGGVLPAVRASRLEIVDALRSV</sequence>
<comment type="caution">
    <text evidence="9">The sequence shown here is derived from an EMBL/GenBank/DDBJ whole genome shotgun (WGS) entry which is preliminary data.</text>
</comment>
<reference evidence="9 10" key="1">
    <citation type="submission" date="2018-10" db="EMBL/GenBank/DDBJ databases">
        <authorList>
            <person name="Chen W.-M."/>
        </authorList>
    </citation>
    <scope>NUCLEOTIDE SEQUENCE [LARGE SCALE GENOMIC DNA]</scope>
    <source>
        <strain evidence="9 10">THS-13</strain>
    </source>
</reference>
<dbReference type="GO" id="GO:0005886">
    <property type="term" value="C:plasma membrane"/>
    <property type="evidence" value="ECO:0007669"/>
    <property type="project" value="UniProtKB-SubCell"/>
</dbReference>
<keyword evidence="5 6" id="KW-0472">Membrane</keyword>
<gene>
    <name evidence="9" type="ORF">ED208_03590</name>
</gene>
<organism evidence="9 10">
    <name type="scientific">Stagnimonas aquatica</name>
    <dbReference type="NCBI Taxonomy" id="2689987"/>
    <lineage>
        <taxon>Bacteria</taxon>
        <taxon>Pseudomonadati</taxon>
        <taxon>Pseudomonadota</taxon>
        <taxon>Gammaproteobacteria</taxon>
        <taxon>Nevskiales</taxon>
        <taxon>Nevskiaceae</taxon>
        <taxon>Stagnimonas</taxon>
    </lineage>
</organism>
<feature type="transmembrane region" description="Helical" evidence="6">
    <location>
        <begin position="307"/>
        <end position="333"/>
    </location>
</feature>
<evidence type="ECO:0000259" key="7">
    <source>
        <dbReference type="Pfam" id="PF02687"/>
    </source>
</evidence>
<dbReference type="Proteomes" id="UP000282106">
    <property type="component" value="Unassembled WGS sequence"/>
</dbReference>
<dbReference type="Pfam" id="PF12704">
    <property type="entry name" value="MacB_PCD"/>
    <property type="match status" value="1"/>
</dbReference>
<proteinExistence type="predicted"/>
<protein>
    <submittedName>
        <fullName evidence="9">ABC transporter permease</fullName>
    </submittedName>
</protein>
<feature type="transmembrane region" description="Helical" evidence="6">
    <location>
        <begin position="353"/>
        <end position="377"/>
    </location>
</feature>
<dbReference type="InterPro" id="IPR003838">
    <property type="entry name" value="ABC3_permease_C"/>
</dbReference>
<accession>A0A3N0VLK4</accession>
<evidence type="ECO:0000313" key="10">
    <source>
        <dbReference type="Proteomes" id="UP000282106"/>
    </source>
</evidence>
<evidence type="ECO:0000256" key="3">
    <source>
        <dbReference type="ARBA" id="ARBA00022692"/>
    </source>
</evidence>
<feature type="domain" description="ABC3 transporter permease C-terminal" evidence="7">
    <location>
        <begin position="267"/>
        <end position="386"/>
    </location>
</feature>
<dbReference type="PANTHER" id="PTHR30572:SF15">
    <property type="entry name" value="ABC TRANSPORTER PERMEASE"/>
    <property type="match status" value="1"/>
</dbReference>
<dbReference type="RefSeq" id="WP_123210472.1">
    <property type="nucleotide sequence ID" value="NZ_RJVO01000001.1"/>
</dbReference>
<evidence type="ECO:0000256" key="1">
    <source>
        <dbReference type="ARBA" id="ARBA00004651"/>
    </source>
</evidence>
<feature type="transmembrane region" description="Helical" evidence="6">
    <location>
        <begin position="262"/>
        <end position="287"/>
    </location>
</feature>
<dbReference type="PANTHER" id="PTHR30572">
    <property type="entry name" value="MEMBRANE COMPONENT OF TRANSPORTER-RELATED"/>
    <property type="match status" value="1"/>
</dbReference>
<keyword evidence="2" id="KW-1003">Cell membrane</keyword>
<evidence type="ECO:0000259" key="8">
    <source>
        <dbReference type="Pfam" id="PF12704"/>
    </source>
</evidence>
<keyword evidence="4 6" id="KW-1133">Transmembrane helix</keyword>
<dbReference type="InParanoid" id="A0A3N0VLK4"/>
<keyword evidence="10" id="KW-1185">Reference proteome</keyword>
<dbReference type="EMBL" id="RJVO01000001">
    <property type="protein sequence ID" value="ROH93617.1"/>
    <property type="molecule type" value="Genomic_DNA"/>
</dbReference>
<comment type="subcellular location">
    <subcellularLocation>
        <location evidence="1">Cell membrane</location>
        <topology evidence="1">Multi-pass membrane protein</topology>
    </subcellularLocation>
</comment>
<evidence type="ECO:0000313" key="9">
    <source>
        <dbReference type="EMBL" id="ROH93617.1"/>
    </source>
</evidence>
<evidence type="ECO:0000256" key="2">
    <source>
        <dbReference type="ARBA" id="ARBA00022475"/>
    </source>
</evidence>
<dbReference type="Pfam" id="PF02687">
    <property type="entry name" value="FtsX"/>
    <property type="match status" value="1"/>
</dbReference>
<evidence type="ECO:0000256" key="6">
    <source>
        <dbReference type="SAM" id="Phobius"/>
    </source>
</evidence>
<dbReference type="AlphaFoldDB" id="A0A3N0VLK4"/>
<dbReference type="InterPro" id="IPR050250">
    <property type="entry name" value="Macrolide_Exporter_MacB"/>
</dbReference>